<evidence type="ECO:0000256" key="7">
    <source>
        <dbReference type="ARBA" id="ARBA00048679"/>
    </source>
</evidence>
<dbReference type="FunFam" id="2.90.10.10:FF:000002">
    <property type="entry name" value="Serine/threonine-protein kinase"/>
    <property type="match status" value="1"/>
</dbReference>
<comment type="catalytic activity">
    <reaction evidence="6">
        <text>L-threonyl-[protein] + ATP = O-phospho-L-threonyl-[protein] + ADP + H(+)</text>
        <dbReference type="Rhea" id="RHEA:46608"/>
        <dbReference type="Rhea" id="RHEA-COMP:11060"/>
        <dbReference type="Rhea" id="RHEA-COMP:11605"/>
        <dbReference type="ChEBI" id="CHEBI:15378"/>
        <dbReference type="ChEBI" id="CHEBI:30013"/>
        <dbReference type="ChEBI" id="CHEBI:30616"/>
        <dbReference type="ChEBI" id="CHEBI:61977"/>
        <dbReference type="ChEBI" id="CHEBI:456216"/>
        <dbReference type="EC" id="2.7.11.1"/>
    </reaction>
</comment>
<evidence type="ECO:0000256" key="5">
    <source>
        <dbReference type="ARBA" id="ARBA00023170"/>
    </source>
</evidence>
<dbReference type="PROSITE" id="PS50927">
    <property type="entry name" value="BULB_LECTIN"/>
    <property type="match status" value="1"/>
</dbReference>
<dbReference type="PANTHER" id="PTHR32444">
    <property type="entry name" value="BULB-TYPE LECTIN DOMAIN-CONTAINING PROTEIN"/>
    <property type="match status" value="1"/>
</dbReference>
<evidence type="ECO:0000256" key="1">
    <source>
        <dbReference type="ARBA" id="ARBA00004479"/>
    </source>
</evidence>
<evidence type="ECO:0000256" key="6">
    <source>
        <dbReference type="ARBA" id="ARBA00047899"/>
    </source>
</evidence>
<evidence type="ECO:0000259" key="9">
    <source>
        <dbReference type="PROSITE" id="PS50927"/>
    </source>
</evidence>
<comment type="catalytic activity">
    <reaction evidence="7">
        <text>L-seryl-[protein] + ATP = O-phospho-L-seryl-[protein] + ADP + H(+)</text>
        <dbReference type="Rhea" id="RHEA:17989"/>
        <dbReference type="Rhea" id="RHEA-COMP:9863"/>
        <dbReference type="Rhea" id="RHEA-COMP:11604"/>
        <dbReference type="ChEBI" id="CHEBI:15378"/>
        <dbReference type="ChEBI" id="CHEBI:29999"/>
        <dbReference type="ChEBI" id="CHEBI:30616"/>
        <dbReference type="ChEBI" id="CHEBI:83421"/>
        <dbReference type="ChEBI" id="CHEBI:456216"/>
        <dbReference type="EC" id="2.7.11.1"/>
    </reaction>
</comment>
<dbReference type="InterPro" id="IPR036426">
    <property type="entry name" value="Bulb-type_lectin_dom_sf"/>
</dbReference>
<accession>A0A6G1CWI6</accession>
<proteinExistence type="predicted"/>
<dbReference type="EC" id="2.7.11.1" evidence="2"/>
<name>A0A6G1CWI6_9ORYZ</name>
<dbReference type="EMBL" id="SPHZ02000008">
    <property type="protein sequence ID" value="KAF0903893.1"/>
    <property type="molecule type" value="Genomic_DNA"/>
</dbReference>
<evidence type="ECO:0000313" key="10">
    <source>
        <dbReference type="EMBL" id="KAF0903893.1"/>
    </source>
</evidence>
<reference evidence="10 11" key="1">
    <citation type="submission" date="2019-11" db="EMBL/GenBank/DDBJ databases">
        <title>Whole genome sequence of Oryza granulata.</title>
        <authorList>
            <person name="Li W."/>
        </authorList>
    </citation>
    <scope>NUCLEOTIDE SEQUENCE [LARGE SCALE GENOMIC DNA]</scope>
    <source>
        <strain evidence="11">cv. Menghai</strain>
        <tissue evidence="10">Leaf</tissue>
    </source>
</reference>
<keyword evidence="11" id="KW-1185">Reference proteome</keyword>
<dbReference type="GO" id="GO:0051707">
    <property type="term" value="P:response to other organism"/>
    <property type="evidence" value="ECO:0007669"/>
    <property type="project" value="UniProtKB-ARBA"/>
</dbReference>
<comment type="subcellular location">
    <subcellularLocation>
        <location evidence="1">Membrane</location>
        <topology evidence="1">Single-pass type I membrane protein</topology>
    </subcellularLocation>
</comment>
<evidence type="ECO:0000256" key="8">
    <source>
        <dbReference type="SAM" id="SignalP"/>
    </source>
</evidence>
<dbReference type="CDD" id="cd00028">
    <property type="entry name" value="B_lectin"/>
    <property type="match status" value="1"/>
</dbReference>
<gene>
    <name evidence="10" type="ORF">E2562_029976</name>
</gene>
<keyword evidence="4" id="KW-1015">Disulfide bond</keyword>
<dbReference type="InterPro" id="IPR001480">
    <property type="entry name" value="Bulb-type_lectin_dom"/>
</dbReference>
<dbReference type="OrthoDB" id="786095at2759"/>
<sequence length="450" mass="49393">MAATSFALGTLRPSYLLLLLVATSGIVTPLLSQATDTVSRSQPLSGDRRLVSQGGKFALGFFQPVGGTPDRWYLAVWFNKVPKLTPVWVANRVAPISDPKSSELRISEDGNLVLYNQLNSPIWFTNITSSTSDPTIGMILDTGNFVLTLASNLTNFLWQSFDEPTNVWLPGAKLGWNKITGLNRRLVSWKTSSDPSPGYYSVEIDLGGSNQFLYRWNNSENYWTTGSWTGTMFSGVPEMALYPKSLLTYDYVNNEQENYFMYRTNESKIIAMFSMEIVGQVKAVSWMESAQDWVPFLAMPKAQCSVYLVCGTFSICTENAFTFCSCIRGFSQQYGGDRLYGNSSEGCTRNVGLPCAGNSSRKEKVDGFYALAVANFPDNAWSVAAASDNEYSSLGQSIYVRLAASEFSSPTKTRKALVTGAAIVGDGTLVAVKKLDGISQGDKEFRAEGN</sequence>
<dbReference type="SUPFAM" id="SSF51110">
    <property type="entry name" value="alpha-D-mannose-specific plant lectins"/>
    <property type="match status" value="1"/>
</dbReference>
<keyword evidence="5" id="KW-0675">Receptor</keyword>
<dbReference type="Gene3D" id="2.90.10.10">
    <property type="entry name" value="Bulb-type lectin domain"/>
    <property type="match status" value="1"/>
</dbReference>
<dbReference type="GO" id="GO:0048544">
    <property type="term" value="P:recognition of pollen"/>
    <property type="evidence" value="ECO:0007669"/>
    <property type="project" value="InterPro"/>
</dbReference>
<evidence type="ECO:0000313" key="11">
    <source>
        <dbReference type="Proteomes" id="UP000479710"/>
    </source>
</evidence>
<dbReference type="Proteomes" id="UP000479710">
    <property type="component" value="Unassembled WGS sequence"/>
</dbReference>
<evidence type="ECO:0000256" key="3">
    <source>
        <dbReference type="ARBA" id="ARBA00022729"/>
    </source>
</evidence>
<evidence type="ECO:0000256" key="2">
    <source>
        <dbReference type="ARBA" id="ARBA00012513"/>
    </source>
</evidence>
<dbReference type="PANTHER" id="PTHR32444:SF235">
    <property type="entry name" value="OS01G0783900 PROTEIN"/>
    <property type="match status" value="1"/>
</dbReference>
<protein>
    <recommendedName>
        <fullName evidence="2">non-specific serine/threonine protein kinase</fullName>
        <ecNumber evidence="2">2.7.11.1</ecNumber>
    </recommendedName>
</protein>
<dbReference type="GO" id="GO:0004674">
    <property type="term" value="F:protein serine/threonine kinase activity"/>
    <property type="evidence" value="ECO:0007669"/>
    <property type="project" value="UniProtKB-EC"/>
</dbReference>
<feature type="chain" id="PRO_5026036456" description="non-specific serine/threonine protein kinase" evidence="8">
    <location>
        <begin position="33"/>
        <end position="450"/>
    </location>
</feature>
<dbReference type="SMART" id="SM00108">
    <property type="entry name" value="B_lectin"/>
    <property type="match status" value="1"/>
</dbReference>
<dbReference type="Pfam" id="PF00954">
    <property type="entry name" value="S_locus_glycop"/>
    <property type="match status" value="1"/>
</dbReference>
<evidence type="ECO:0000256" key="4">
    <source>
        <dbReference type="ARBA" id="ARBA00023157"/>
    </source>
</evidence>
<feature type="signal peptide" evidence="8">
    <location>
        <begin position="1"/>
        <end position="32"/>
    </location>
</feature>
<organism evidence="10 11">
    <name type="scientific">Oryza meyeriana var. granulata</name>
    <dbReference type="NCBI Taxonomy" id="110450"/>
    <lineage>
        <taxon>Eukaryota</taxon>
        <taxon>Viridiplantae</taxon>
        <taxon>Streptophyta</taxon>
        <taxon>Embryophyta</taxon>
        <taxon>Tracheophyta</taxon>
        <taxon>Spermatophyta</taxon>
        <taxon>Magnoliopsida</taxon>
        <taxon>Liliopsida</taxon>
        <taxon>Poales</taxon>
        <taxon>Poaceae</taxon>
        <taxon>BOP clade</taxon>
        <taxon>Oryzoideae</taxon>
        <taxon>Oryzeae</taxon>
        <taxon>Oryzinae</taxon>
        <taxon>Oryza</taxon>
        <taxon>Oryza meyeriana</taxon>
    </lineage>
</organism>
<dbReference type="Pfam" id="PF01453">
    <property type="entry name" value="B_lectin"/>
    <property type="match status" value="1"/>
</dbReference>
<dbReference type="AlphaFoldDB" id="A0A6G1CWI6"/>
<keyword evidence="3 8" id="KW-0732">Signal</keyword>
<comment type="caution">
    <text evidence="10">The sequence shown here is derived from an EMBL/GenBank/DDBJ whole genome shotgun (WGS) entry which is preliminary data.</text>
</comment>
<feature type="domain" description="Bulb-type lectin" evidence="9">
    <location>
        <begin position="35"/>
        <end position="160"/>
    </location>
</feature>
<dbReference type="GO" id="GO:0016020">
    <property type="term" value="C:membrane"/>
    <property type="evidence" value="ECO:0007669"/>
    <property type="project" value="UniProtKB-SubCell"/>
</dbReference>
<dbReference type="InterPro" id="IPR000858">
    <property type="entry name" value="S_locus_glycoprot_dom"/>
</dbReference>